<dbReference type="OrthoDB" id="9782546at2"/>
<evidence type="ECO:0000313" key="12">
    <source>
        <dbReference type="EMBL" id="EGK72961.1"/>
    </source>
</evidence>
<comment type="function">
    <text evidence="1">Involved in the catabolism of quinolinic acid (QA).</text>
</comment>
<dbReference type="Pfam" id="PF02749">
    <property type="entry name" value="QRPTase_N"/>
    <property type="match status" value="1"/>
</dbReference>
<evidence type="ECO:0000256" key="6">
    <source>
        <dbReference type="ARBA" id="ARBA00022676"/>
    </source>
</evidence>
<dbReference type="GO" id="GO:0005737">
    <property type="term" value="C:cytoplasm"/>
    <property type="evidence" value="ECO:0007669"/>
    <property type="project" value="TreeGrafter"/>
</dbReference>
<dbReference type="InterPro" id="IPR013785">
    <property type="entry name" value="Aldolase_TIM"/>
</dbReference>
<dbReference type="EC" id="2.4.2.19" evidence="4"/>
<dbReference type="InterPro" id="IPR004393">
    <property type="entry name" value="NadC"/>
</dbReference>
<dbReference type="PIRSF" id="PIRSF006250">
    <property type="entry name" value="NadC_ModD"/>
    <property type="match status" value="1"/>
</dbReference>
<keyword evidence="5" id="KW-0662">Pyridine nucleotide biosynthesis</keyword>
<evidence type="ECO:0000256" key="8">
    <source>
        <dbReference type="ARBA" id="ARBA00033102"/>
    </source>
</evidence>
<dbReference type="Gene3D" id="3.90.1170.20">
    <property type="entry name" value="Quinolinate phosphoribosyl transferase, N-terminal domain"/>
    <property type="match status" value="1"/>
</dbReference>
<dbReference type="InterPro" id="IPR027277">
    <property type="entry name" value="NadC/ModD"/>
</dbReference>
<sequence>MRENDQLSIEIQRNVAQALAEDVGTGDLTARLIPAGRAATGMVTAREEAVLCGREWFEACLRALDPKASVAWHVAEGDWVEPDQRLCEILSETRALLTAERAALNFVQLLSATATLTRRFVDAIAGTSARIVDTRKTLPGLRLAQKYAVTVGGGMNHRMGLYDGILIKENHIMAAGGIRPVLARARGIAPSNAFIQIEVETLAQLHEALDAGATMVLLDNMSIDQMREAVAINQGRAELEASGGVNLDRVRAIAETGVDRISIGVLTKNVRAIDLSLRHIER</sequence>
<dbReference type="FunFam" id="3.20.20.70:FF:000030">
    <property type="entry name" value="Nicotinate-nucleotide pyrophosphorylase, carboxylating"/>
    <property type="match status" value="1"/>
</dbReference>
<dbReference type="InterPro" id="IPR022412">
    <property type="entry name" value="Quinolinate_PRibosylTrfase_N"/>
</dbReference>
<accession>F5R8Z4</accession>
<dbReference type="PANTHER" id="PTHR32179">
    <property type="entry name" value="NICOTINATE-NUCLEOTIDE PYROPHOSPHORYLASE [CARBOXYLATING]"/>
    <property type="match status" value="1"/>
</dbReference>
<evidence type="ECO:0000259" key="11">
    <source>
        <dbReference type="Pfam" id="PF02749"/>
    </source>
</evidence>
<keyword evidence="6 9" id="KW-0328">Glycosyltransferase</keyword>
<dbReference type="CDD" id="cd01572">
    <property type="entry name" value="QPRTase"/>
    <property type="match status" value="1"/>
</dbReference>
<comment type="caution">
    <text evidence="12">The sequence shown here is derived from an EMBL/GenBank/DDBJ whole genome shotgun (WGS) entry which is preliminary data.</text>
</comment>
<dbReference type="EMBL" id="AFHG01000030">
    <property type="protein sequence ID" value="EGK72961.1"/>
    <property type="molecule type" value="Genomic_DNA"/>
</dbReference>
<evidence type="ECO:0000256" key="9">
    <source>
        <dbReference type="PIRNR" id="PIRNR006250"/>
    </source>
</evidence>
<dbReference type="SUPFAM" id="SSF51690">
    <property type="entry name" value="Nicotinate/Quinolinate PRTase C-terminal domain-like"/>
    <property type="match status" value="1"/>
</dbReference>
<dbReference type="NCBIfam" id="TIGR00078">
    <property type="entry name" value="nadC"/>
    <property type="match status" value="1"/>
</dbReference>
<evidence type="ECO:0000313" key="13">
    <source>
        <dbReference type="Proteomes" id="UP000005019"/>
    </source>
</evidence>
<dbReference type="InterPro" id="IPR036068">
    <property type="entry name" value="Nicotinate_pribotase-like_C"/>
</dbReference>
<dbReference type="STRING" id="1000565.METUNv1_00796"/>
<evidence type="ECO:0000256" key="7">
    <source>
        <dbReference type="ARBA" id="ARBA00022679"/>
    </source>
</evidence>
<keyword evidence="13" id="KW-1185">Reference proteome</keyword>
<dbReference type="GO" id="GO:0009435">
    <property type="term" value="P:NAD+ biosynthetic process"/>
    <property type="evidence" value="ECO:0007669"/>
    <property type="project" value="UniProtKB-UniPathway"/>
</dbReference>
<dbReference type="PANTHER" id="PTHR32179:SF3">
    <property type="entry name" value="NICOTINATE-NUCLEOTIDE PYROPHOSPHORYLASE [CARBOXYLATING]"/>
    <property type="match status" value="1"/>
</dbReference>
<evidence type="ECO:0000256" key="3">
    <source>
        <dbReference type="ARBA" id="ARBA00009400"/>
    </source>
</evidence>
<dbReference type="SUPFAM" id="SSF54675">
    <property type="entry name" value="Nicotinate/Quinolinate PRTase N-terminal domain-like"/>
    <property type="match status" value="1"/>
</dbReference>
<dbReference type="UniPathway" id="UPA00253">
    <property type="reaction ID" value="UER00331"/>
</dbReference>
<comment type="pathway">
    <text evidence="2">Cofactor biosynthesis; NAD(+) biosynthesis; nicotinate D-ribonucleotide from quinolinate: step 1/1.</text>
</comment>
<evidence type="ECO:0000256" key="2">
    <source>
        <dbReference type="ARBA" id="ARBA00004893"/>
    </source>
</evidence>
<feature type="domain" description="Quinolinate phosphoribosyl transferase N-terminal" evidence="11">
    <location>
        <begin position="28"/>
        <end position="111"/>
    </location>
</feature>
<gene>
    <name evidence="12" type="ORF">METUNv1_00796</name>
</gene>
<dbReference type="GO" id="GO:0034213">
    <property type="term" value="P:quinolinate catabolic process"/>
    <property type="evidence" value="ECO:0007669"/>
    <property type="project" value="TreeGrafter"/>
</dbReference>
<dbReference type="Pfam" id="PF01729">
    <property type="entry name" value="QRPTase_C"/>
    <property type="match status" value="1"/>
</dbReference>
<reference evidence="12 13" key="1">
    <citation type="journal article" date="2011" name="J. Bacteriol.">
        <title>Genome sequence of Methyloversatilis universalis FAM5T, a methylotrophic representative of the order Rhodocyclales.</title>
        <authorList>
            <person name="Kittichotirat W."/>
            <person name="Good N.M."/>
            <person name="Hall R."/>
            <person name="Bringel F."/>
            <person name="Lajus A."/>
            <person name="Medigue C."/>
            <person name="Smalley N.E."/>
            <person name="Beck D."/>
            <person name="Bumgarner R."/>
            <person name="Vuilleumier S."/>
            <person name="Kalyuzhnaya M.G."/>
        </authorList>
    </citation>
    <scope>NUCLEOTIDE SEQUENCE [LARGE SCALE GENOMIC DNA]</scope>
    <source>
        <strain evidence="13">ATCC BAA-1314 / JCM 13912 / FAM5</strain>
    </source>
</reference>
<evidence type="ECO:0000256" key="1">
    <source>
        <dbReference type="ARBA" id="ARBA00003237"/>
    </source>
</evidence>
<dbReference type="InterPro" id="IPR037128">
    <property type="entry name" value="Quinolinate_PRibosylTase_N_sf"/>
</dbReference>
<evidence type="ECO:0000256" key="5">
    <source>
        <dbReference type="ARBA" id="ARBA00022642"/>
    </source>
</evidence>
<organism evidence="12 13">
    <name type="scientific">Methyloversatilis universalis (strain ATCC BAA-1314 / DSM 25237 / JCM 13912 / CCUG 52030 / FAM5)</name>
    <dbReference type="NCBI Taxonomy" id="1000565"/>
    <lineage>
        <taxon>Bacteria</taxon>
        <taxon>Pseudomonadati</taxon>
        <taxon>Pseudomonadota</taxon>
        <taxon>Betaproteobacteria</taxon>
        <taxon>Nitrosomonadales</taxon>
        <taxon>Sterolibacteriaceae</taxon>
        <taxon>Methyloversatilis</taxon>
    </lineage>
</organism>
<dbReference type="AlphaFoldDB" id="F5R8Z4"/>
<dbReference type="InterPro" id="IPR002638">
    <property type="entry name" value="Quinolinate_PRibosylTrfase_C"/>
</dbReference>
<dbReference type="Proteomes" id="UP000005019">
    <property type="component" value="Unassembled WGS sequence"/>
</dbReference>
<dbReference type="Gene3D" id="3.20.20.70">
    <property type="entry name" value="Aldolase class I"/>
    <property type="match status" value="1"/>
</dbReference>
<dbReference type="GO" id="GO:0004514">
    <property type="term" value="F:nicotinate-nucleotide diphosphorylase (carboxylating) activity"/>
    <property type="evidence" value="ECO:0007669"/>
    <property type="project" value="UniProtKB-EC"/>
</dbReference>
<protein>
    <recommendedName>
        <fullName evidence="4">nicotinate-nucleotide diphosphorylase (carboxylating)</fullName>
        <ecNumber evidence="4">2.4.2.19</ecNumber>
    </recommendedName>
    <alternativeName>
        <fullName evidence="8">Quinolinate phosphoribosyltransferase [decarboxylating]</fullName>
    </alternativeName>
</protein>
<dbReference type="eggNOG" id="COG0157">
    <property type="taxonomic scope" value="Bacteria"/>
</dbReference>
<evidence type="ECO:0000259" key="10">
    <source>
        <dbReference type="Pfam" id="PF01729"/>
    </source>
</evidence>
<proteinExistence type="inferred from homology"/>
<dbReference type="RefSeq" id="WP_008059033.1">
    <property type="nucleotide sequence ID" value="NZ_AFHG01000030.1"/>
</dbReference>
<name>F5R8Z4_METUF</name>
<evidence type="ECO:0000256" key="4">
    <source>
        <dbReference type="ARBA" id="ARBA00011944"/>
    </source>
</evidence>
<keyword evidence="7 9" id="KW-0808">Transferase</keyword>
<comment type="similarity">
    <text evidence="3 9">Belongs to the NadC/ModD family.</text>
</comment>
<feature type="domain" description="Quinolinate phosphoribosyl transferase C-terminal" evidence="10">
    <location>
        <begin position="114"/>
        <end position="278"/>
    </location>
</feature>